<dbReference type="EMBL" id="JBDFQZ010000013">
    <property type="protein sequence ID" value="KAK9670672.1"/>
    <property type="molecule type" value="Genomic_DNA"/>
</dbReference>
<feature type="region of interest" description="Disordered" evidence="1">
    <location>
        <begin position="20"/>
        <end position="44"/>
    </location>
</feature>
<dbReference type="PANTHER" id="PTHR34464">
    <property type="entry name" value="OS09G0376300 PROTEIN"/>
    <property type="match status" value="1"/>
</dbReference>
<dbReference type="AlphaFoldDB" id="A0AAW1H3E3"/>
<organism evidence="2 3">
    <name type="scientific">Saponaria officinalis</name>
    <name type="common">Common soapwort</name>
    <name type="synonym">Lychnis saponaria</name>
    <dbReference type="NCBI Taxonomy" id="3572"/>
    <lineage>
        <taxon>Eukaryota</taxon>
        <taxon>Viridiplantae</taxon>
        <taxon>Streptophyta</taxon>
        <taxon>Embryophyta</taxon>
        <taxon>Tracheophyta</taxon>
        <taxon>Spermatophyta</taxon>
        <taxon>Magnoliopsida</taxon>
        <taxon>eudicotyledons</taxon>
        <taxon>Gunneridae</taxon>
        <taxon>Pentapetalae</taxon>
        <taxon>Caryophyllales</taxon>
        <taxon>Caryophyllaceae</taxon>
        <taxon>Caryophylleae</taxon>
        <taxon>Saponaria</taxon>
    </lineage>
</organism>
<protein>
    <submittedName>
        <fullName evidence="2">Uncharacterized protein</fullName>
    </submittedName>
</protein>
<gene>
    <name evidence="2" type="ORF">RND81_13G217000</name>
</gene>
<proteinExistence type="predicted"/>
<evidence type="ECO:0000256" key="1">
    <source>
        <dbReference type="SAM" id="MobiDB-lite"/>
    </source>
</evidence>
<keyword evidence="3" id="KW-1185">Reference proteome</keyword>
<sequence>MACHGFQWWGIPLWGGKEKERVHNLSSKGSSPNSSSGYNSHGWSVRESDSVKFPLKKGVSSPRRIKKKWHSREERRIDREHDIVVVPNDGVSLSESESEDSDWSIGWLEPHGHDFLSDDETDDSFAVLVPCYRNNVRGRVGEPSSQLLNVIQHVTNEHFSEGKNLMDQWLSSLRHF</sequence>
<accession>A0AAW1H3E3</accession>
<evidence type="ECO:0000313" key="3">
    <source>
        <dbReference type="Proteomes" id="UP001443914"/>
    </source>
</evidence>
<feature type="compositionally biased region" description="Low complexity" evidence="1">
    <location>
        <begin position="24"/>
        <end position="42"/>
    </location>
</feature>
<dbReference type="Proteomes" id="UP001443914">
    <property type="component" value="Unassembled WGS sequence"/>
</dbReference>
<comment type="caution">
    <text evidence="2">The sequence shown here is derived from an EMBL/GenBank/DDBJ whole genome shotgun (WGS) entry which is preliminary data.</text>
</comment>
<reference evidence="2" key="1">
    <citation type="submission" date="2024-03" db="EMBL/GenBank/DDBJ databases">
        <title>WGS assembly of Saponaria officinalis var. Norfolk2.</title>
        <authorList>
            <person name="Jenkins J."/>
            <person name="Shu S."/>
            <person name="Grimwood J."/>
            <person name="Barry K."/>
            <person name="Goodstein D."/>
            <person name="Schmutz J."/>
            <person name="Leebens-Mack J."/>
            <person name="Osbourn A."/>
        </authorList>
    </citation>
    <scope>NUCLEOTIDE SEQUENCE [LARGE SCALE GENOMIC DNA]</scope>
    <source>
        <strain evidence="2">JIC</strain>
    </source>
</reference>
<dbReference type="PANTHER" id="PTHR34464:SF3">
    <property type="entry name" value="OS09G0376300 PROTEIN"/>
    <property type="match status" value="1"/>
</dbReference>
<evidence type="ECO:0000313" key="2">
    <source>
        <dbReference type="EMBL" id="KAK9670672.1"/>
    </source>
</evidence>
<name>A0AAW1H3E3_SAPOF</name>